<dbReference type="eggNOG" id="COG1721">
    <property type="taxonomic scope" value="Bacteria"/>
</dbReference>
<protein>
    <recommendedName>
        <fullName evidence="2">DUF58 domain-containing protein</fullName>
    </recommendedName>
</protein>
<dbReference type="AlphaFoldDB" id="A0A0A5I2F5"/>
<comment type="caution">
    <text evidence="3">The sequence shown here is derived from an EMBL/GenBank/DDBJ whole genome shotgun (WGS) entry which is preliminary data.</text>
</comment>
<feature type="domain" description="DUF58" evidence="2">
    <location>
        <begin position="207"/>
        <end position="372"/>
    </location>
</feature>
<name>A0A0A5I2F5_9BACI</name>
<dbReference type="PANTHER" id="PTHR34351:SF2">
    <property type="entry name" value="DUF58 DOMAIN-CONTAINING PROTEIN"/>
    <property type="match status" value="1"/>
</dbReference>
<reference evidence="3 4" key="1">
    <citation type="submission" date="2013-08" db="EMBL/GenBank/DDBJ databases">
        <authorList>
            <person name="Huang J."/>
            <person name="Wang G."/>
        </authorList>
    </citation>
    <scope>NUCLEOTIDE SEQUENCE [LARGE SCALE GENOMIC DNA]</scope>
    <source>
        <strain evidence="3 4">BH030004</strain>
    </source>
</reference>
<keyword evidence="1" id="KW-1133">Transmembrane helix</keyword>
<dbReference type="Proteomes" id="UP000030403">
    <property type="component" value="Unassembled WGS sequence"/>
</dbReference>
<feature type="transmembrane region" description="Helical" evidence="1">
    <location>
        <begin position="20"/>
        <end position="42"/>
    </location>
</feature>
<evidence type="ECO:0000313" key="4">
    <source>
        <dbReference type="Proteomes" id="UP000030403"/>
    </source>
</evidence>
<keyword evidence="1" id="KW-0472">Membrane</keyword>
<proteinExistence type="predicted"/>
<dbReference type="Pfam" id="PF01882">
    <property type="entry name" value="DUF58"/>
    <property type="match status" value="1"/>
</dbReference>
<accession>A0A0A5I2F5</accession>
<organism evidence="3 4">
    <name type="scientific">Pontibacillus marinus BH030004 = DSM 16465</name>
    <dbReference type="NCBI Taxonomy" id="1385511"/>
    <lineage>
        <taxon>Bacteria</taxon>
        <taxon>Bacillati</taxon>
        <taxon>Bacillota</taxon>
        <taxon>Bacilli</taxon>
        <taxon>Bacillales</taxon>
        <taxon>Bacillaceae</taxon>
        <taxon>Pontibacillus</taxon>
    </lineage>
</organism>
<gene>
    <name evidence="3" type="ORF">N783_02270</name>
</gene>
<dbReference type="InterPro" id="IPR002881">
    <property type="entry name" value="DUF58"/>
</dbReference>
<dbReference type="PANTHER" id="PTHR34351">
    <property type="entry name" value="SLR1927 PROTEIN-RELATED"/>
    <property type="match status" value="1"/>
</dbReference>
<dbReference type="EMBL" id="AVPF01000010">
    <property type="protein sequence ID" value="KGX89997.1"/>
    <property type="molecule type" value="Genomic_DNA"/>
</dbReference>
<evidence type="ECO:0000256" key="1">
    <source>
        <dbReference type="SAM" id="Phobius"/>
    </source>
</evidence>
<keyword evidence="1" id="KW-0812">Transmembrane</keyword>
<keyword evidence="4" id="KW-1185">Reference proteome</keyword>
<dbReference type="STRING" id="1385511.GCA_000425225_02681"/>
<evidence type="ECO:0000259" key="2">
    <source>
        <dbReference type="Pfam" id="PF01882"/>
    </source>
</evidence>
<sequence length="408" mass="47227">MGVLFGVLYAYAMFQGGFVSWFLFYAMLPFILYMICIIFYPLSRWKITRSMSKSILQSGDSVTAYLTIRRKIPFPLYYCIIEEYVPESLERKGSRSETYQYMSNPSALSNKQKVKSVAFPWFKRKFEFRYEFSQVPRGEHHFHTIRVRTGDLLGFVKKQAYFTVPSNILVYPHRRKVQISKRVNSFEEGAAPSFSPAKRDTTVVTGVREYMPGDKFSWIDWKTTAKKNAVMTKEFEQQKSSDILLVLDAEESDEEKRLAFEGCVELSASLIHAYKGMSSQLAFLSLGEEPRYFPFTKDQDQQVFMNQHLARIEPDGKVPFADAILRQQQSMPNNLIVMLVTRKITAHLKSSVIRLKQNNARVVLFLIDSHERITGSEEQMLRELTISGIVVNVLTESQMTQQQFEVNT</sequence>
<evidence type="ECO:0000313" key="3">
    <source>
        <dbReference type="EMBL" id="KGX89997.1"/>
    </source>
</evidence>